<organism evidence="9 10">
    <name type="scientific">Pegethrix bostrychoides GSE-TBD4-15B</name>
    <dbReference type="NCBI Taxonomy" id="2839662"/>
    <lineage>
        <taxon>Bacteria</taxon>
        <taxon>Bacillati</taxon>
        <taxon>Cyanobacteriota</taxon>
        <taxon>Cyanophyceae</taxon>
        <taxon>Oculatellales</taxon>
        <taxon>Oculatellaceae</taxon>
        <taxon>Pegethrix</taxon>
    </lineage>
</organism>
<keyword evidence="4 7" id="KW-0812">Transmembrane</keyword>
<evidence type="ECO:0000256" key="6">
    <source>
        <dbReference type="ARBA" id="ARBA00023136"/>
    </source>
</evidence>
<evidence type="ECO:0000313" key="9">
    <source>
        <dbReference type="EMBL" id="MBW4465190.1"/>
    </source>
</evidence>
<evidence type="ECO:0000256" key="1">
    <source>
        <dbReference type="ARBA" id="ARBA00004651"/>
    </source>
</evidence>
<gene>
    <name evidence="9" type="ORF">KME07_07075</name>
</gene>
<name>A0A951P9S4_9CYAN</name>
<evidence type="ECO:0000256" key="5">
    <source>
        <dbReference type="ARBA" id="ARBA00022989"/>
    </source>
</evidence>
<dbReference type="EMBL" id="JAHHHV010000033">
    <property type="protein sequence ID" value="MBW4465190.1"/>
    <property type="molecule type" value="Genomic_DNA"/>
</dbReference>
<evidence type="ECO:0000256" key="7">
    <source>
        <dbReference type="SAM" id="Phobius"/>
    </source>
</evidence>
<comment type="similarity">
    <text evidence="2">Belongs to the DedA family.</text>
</comment>
<comment type="subcellular location">
    <subcellularLocation>
        <location evidence="1">Cell membrane</location>
        <topology evidence="1">Multi-pass membrane protein</topology>
    </subcellularLocation>
</comment>
<feature type="transmembrane region" description="Helical" evidence="7">
    <location>
        <begin position="172"/>
        <end position="193"/>
    </location>
</feature>
<reference evidence="9" key="2">
    <citation type="journal article" date="2022" name="Microbiol. Resour. Announc.">
        <title>Metagenome Sequencing to Explore Phylogenomics of Terrestrial Cyanobacteria.</title>
        <authorList>
            <person name="Ward R.D."/>
            <person name="Stajich J.E."/>
            <person name="Johansen J.R."/>
            <person name="Huntemann M."/>
            <person name="Clum A."/>
            <person name="Foster B."/>
            <person name="Foster B."/>
            <person name="Roux S."/>
            <person name="Palaniappan K."/>
            <person name="Varghese N."/>
            <person name="Mukherjee S."/>
            <person name="Reddy T.B.K."/>
            <person name="Daum C."/>
            <person name="Copeland A."/>
            <person name="Chen I.A."/>
            <person name="Ivanova N.N."/>
            <person name="Kyrpides N.C."/>
            <person name="Shapiro N."/>
            <person name="Eloe-Fadrosh E.A."/>
            <person name="Pietrasiak N."/>
        </authorList>
    </citation>
    <scope>NUCLEOTIDE SEQUENCE</scope>
    <source>
        <strain evidence="9">GSE-TBD4-15B</strain>
    </source>
</reference>
<dbReference type="GO" id="GO:0005886">
    <property type="term" value="C:plasma membrane"/>
    <property type="evidence" value="ECO:0007669"/>
    <property type="project" value="UniProtKB-SubCell"/>
</dbReference>
<feature type="transmembrane region" description="Helical" evidence="7">
    <location>
        <begin position="12"/>
        <end position="30"/>
    </location>
</feature>
<feature type="transmembrane region" description="Helical" evidence="7">
    <location>
        <begin position="140"/>
        <end position="160"/>
    </location>
</feature>
<dbReference type="Pfam" id="PF09335">
    <property type="entry name" value="VTT_dom"/>
    <property type="match status" value="1"/>
</dbReference>
<proteinExistence type="inferred from homology"/>
<dbReference type="Proteomes" id="UP000707356">
    <property type="component" value="Unassembled WGS sequence"/>
</dbReference>
<evidence type="ECO:0000256" key="3">
    <source>
        <dbReference type="ARBA" id="ARBA00022475"/>
    </source>
</evidence>
<dbReference type="PANTHER" id="PTHR42709">
    <property type="entry name" value="ALKALINE PHOSPHATASE LIKE PROTEIN"/>
    <property type="match status" value="1"/>
</dbReference>
<dbReference type="AlphaFoldDB" id="A0A951P9S4"/>
<sequence length="203" mass="22625">MLDWITHIVSGMGYWGIALLMLLENFFPPISEEIIMPLAGFTVQKGELDFPLVVLSGTVGALGGILVLYCLGRQIGEQHLRQWIDRHGRWLSLSSNDVDRSKKWFERHGSSAVFFGRFVPGIRTYISLPAGFGEMPLLPFMLYSASGTAIWVGLLTYAGYALGQNYQLVEKYLGTASLVMLLAVAVGIAVWVTRRRLGRNQEK</sequence>
<keyword evidence="6 7" id="KW-0472">Membrane</keyword>
<keyword evidence="3" id="KW-1003">Cell membrane</keyword>
<evidence type="ECO:0000313" key="10">
    <source>
        <dbReference type="Proteomes" id="UP000707356"/>
    </source>
</evidence>
<feature type="transmembrane region" description="Helical" evidence="7">
    <location>
        <begin position="50"/>
        <end position="71"/>
    </location>
</feature>
<feature type="domain" description="VTT" evidence="8">
    <location>
        <begin position="32"/>
        <end position="160"/>
    </location>
</feature>
<dbReference type="InterPro" id="IPR051311">
    <property type="entry name" value="DedA_domain"/>
</dbReference>
<reference evidence="9" key="1">
    <citation type="submission" date="2021-05" db="EMBL/GenBank/DDBJ databases">
        <authorList>
            <person name="Pietrasiak N."/>
            <person name="Ward R."/>
            <person name="Stajich J.E."/>
            <person name="Kurbessoian T."/>
        </authorList>
    </citation>
    <scope>NUCLEOTIDE SEQUENCE</scope>
    <source>
        <strain evidence="9">GSE-TBD4-15B</strain>
    </source>
</reference>
<protein>
    <submittedName>
        <fullName evidence="9">DedA family protein</fullName>
    </submittedName>
</protein>
<evidence type="ECO:0000259" key="8">
    <source>
        <dbReference type="Pfam" id="PF09335"/>
    </source>
</evidence>
<evidence type="ECO:0000256" key="2">
    <source>
        <dbReference type="ARBA" id="ARBA00010792"/>
    </source>
</evidence>
<dbReference type="InterPro" id="IPR032816">
    <property type="entry name" value="VTT_dom"/>
</dbReference>
<keyword evidence="5 7" id="KW-1133">Transmembrane helix</keyword>
<dbReference type="PANTHER" id="PTHR42709:SF6">
    <property type="entry name" value="UNDECAPRENYL PHOSPHATE TRANSPORTER A"/>
    <property type="match status" value="1"/>
</dbReference>
<comment type="caution">
    <text evidence="9">The sequence shown here is derived from an EMBL/GenBank/DDBJ whole genome shotgun (WGS) entry which is preliminary data.</text>
</comment>
<evidence type="ECO:0000256" key="4">
    <source>
        <dbReference type="ARBA" id="ARBA00022692"/>
    </source>
</evidence>
<accession>A0A951P9S4</accession>